<dbReference type="OrthoDB" id="8451710at2"/>
<accession>A0A159Z5I5</accession>
<evidence type="ECO:0000313" key="2">
    <source>
        <dbReference type="EMBL" id="AMY69634.1"/>
    </source>
</evidence>
<evidence type="ECO:0000313" key="3">
    <source>
        <dbReference type="Proteomes" id="UP000076128"/>
    </source>
</evidence>
<dbReference type="AlphaFoldDB" id="A0A159Z5I5"/>
<reference evidence="2 3" key="1">
    <citation type="submission" date="2015-09" db="EMBL/GenBank/DDBJ databases">
        <title>Complete genome sequence of Defluviimonas alba cai42t isolated from an oilfield in Xinjiang.</title>
        <authorList>
            <person name="Geng S."/>
            <person name="Pan X."/>
            <person name="Wu X."/>
        </authorList>
    </citation>
    <scope>NUCLEOTIDE SEQUENCE [LARGE SCALE GENOMIC DNA]</scope>
    <source>
        <strain evidence="3">cai42</strain>
    </source>
</reference>
<feature type="domain" description="Glyoxalase-like" evidence="1">
    <location>
        <begin position="4"/>
        <end position="171"/>
    </location>
</feature>
<sequence>MLELDHLAVTAPSLEEGVAAVEAALGVALAPGGRHAHMGTWNRLLSLGPGLYLEVIAPDPAAPRPAWPRWFGLDTRAAVRLTNWVARTGDLEAALAGAPTGTGAAVDLDRGDLRWRMGIPASGVLPYDDCFPALIQWQAGGHPSERLPDAGCRLRRLVIGHPRAAELTVHLALADPRLVLVVDSAIGMVAEIETPAGVKVLQ</sequence>
<dbReference type="Gene3D" id="3.10.180.10">
    <property type="entry name" value="2,3-Dihydroxybiphenyl 1,2-Dioxygenase, domain 1"/>
    <property type="match status" value="1"/>
</dbReference>
<dbReference type="Proteomes" id="UP000076128">
    <property type="component" value="Chromosome"/>
</dbReference>
<gene>
    <name evidence="2" type="ORF">AKL17_2388</name>
</gene>
<organism evidence="2 3">
    <name type="scientific">Frigidibacter mobilis</name>
    <dbReference type="NCBI Taxonomy" id="1335048"/>
    <lineage>
        <taxon>Bacteria</taxon>
        <taxon>Pseudomonadati</taxon>
        <taxon>Pseudomonadota</taxon>
        <taxon>Alphaproteobacteria</taxon>
        <taxon>Rhodobacterales</taxon>
        <taxon>Paracoccaceae</taxon>
        <taxon>Frigidibacter</taxon>
    </lineage>
</organism>
<dbReference type="EMBL" id="CP012661">
    <property type="protein sequence ID" value="AMY69634.1"/>
    <property type="molecule type" value="Genomic_DNA"/>
</dbReference>
<dbReference type="InterPro" id="IPR029068">
    <property type="entry name" value="Glyas_Bleomycin-R_OHBP_Dase"/>
</dbReference>
<proteinExistence type="predicted"/>
<dbReference type="PATRIC" id="fig|1335048.3.peg.2488"/>
<dbReference type="STRING" id="1335048.AKL17_2388"/>
<evidence type="ECO:0000259" key="1">
    <source>
        <dbReference type="Pfam" id="PF13468"/>
    </source>
</evidence>
<keyword evidence="3" id="KW-1185">Reference proteome</keyword>
<protein>
    <recommendedName>
        <fullName evidence="1">Glyoxalase-like domain-containing protein</fullName>
    </recommendedName>
</protein>
<dbReference type="KEGG" id="daa:AKL17_2388"/>
<dbReference type="RefSeq" id="WP_066813512.1">
    <property type="nucleotide sequence ID" value="NZ_CP012661.1"/>
</dbReference>
<name>A0A159Z5I5_9RHOB</name>
<dbReference type="Pfam" id="PF13468">
    <property type="entry name" value="Glyoxalase_3"/>
    <property type="match status" value="1"/>
</dbReference>
<dbReference type="InterPro" id="IPR025870">
    <property type="entry name" value="Glyoxalase-like_dom"/>
</dbReference>